<dbReference type="Pfam" id="PF04085">
    <property type="entry name" value="MreC"/>
    <property type="match status" value="1"/>
</dbReference>
<dbReference type="GO" id="GO:0005886">
    <property type="term" value="C:plasma membrane"/>
    <property type="evidence" value="ECO:0007669"/>
    <property type="project" value="TreeGrafter"/>
</dbReference>
<evidence type="ECO:0000256" key="5">
    <source>
        <dbReference type="SAM" id="Coils"/>
    </source>
</evidence>
<dbReference type="NCBIfam" id="TIGR00219">
    <property type="entry name" value="mreC"/>
    <property type="match status" value="1"/>
</dbReference>
<comment type="similarity">
    <text evidence="1">Belongs to the MreC family.</text>
</comment>
<keyword evidence="5" id="KW-0175">Coiled coil</keyword>
<protein>
    <recommendedName>
        <fullName evidence="2">Cell shape-determining protein MreC</fullName>
    </recommendedName>
    <alternativeName>
        <fullName evidence="4">Cell shape protein MreC</fullName>
    </alternativeName>
</protein>
<dbReference type="STRING" id="203124.Tery_1151"/>
<dbReference type="NCBIfam" id="NF010527">
    <property type="entry name" value="PRK13922.6-2"/>
    <property type="match status" value="1"/>
</dbReference>
<dbReference type="InterPro" id="IPR042177">
    <property type="entry name" value="Cell/Rod_1"/>
</dbReference>
<feature type="domain" description="Rod shape-determining protein MreC beta-barrel core" evidence="6">
    <location>
        <begin position="98"/>
        <end position="242"/>
    </location>
</feature>
<dbReference type="RefSeq" id="WP_011610899.1">
    <property type="nucleotide sequence ID" value="NC_008312.1"/>
</dbReference>
<dbReference type="InterPro" id="IPR055342">
    <property type="entry name" value="MreC_beta-barrel_core"/>
</dbReference>
<dbReference type="eggNOG" id="COG1792">
    <property type="taxonomic scope" value="Bacteria"/>
</dbReference>
<dbReference type="AlphaFoldDB" id="Q116R1"/>
<reference evidence="7" key="1">
    <citation type="submission" date="2006-06" db="EMBL/GenBank/DDBJ databases">
        <title>Complete sequence of Trichodesmium erythraeum IMS101.</title>
        <authorList>
            <consortium name="US DOE Joint Genome Institute"/>
            <person name="Copeland A."/>
            <person name="Lucas S."/>
            <person name="Lapidus A."/>
            <person name="Barry K."/>
            <person name="Detter J.C."/>
            <person name="Glavina del Rio T."/>
            <person name="Hammon N."/>
            <person name="Israni S."/>
            <person name="Dalin E."/>
            <person name="Tice H."/>
            <person name="Pitluck S."/>
            <person name="Kiss H."/>
            <person name="Munk A.C."/>
            <person name="Brettin T."/>
            <person name="Bruce D."/>
            <person name="Han C."/>
            <person name="Tapia R."/>
            <person name="Gilna P."/>
            <person name="Schmutz J."/>
            <person name="Larimer F."/>
            <person name="Land M."/>
            <person name="Hauser L."/>
            <person name="Kyrpides N."/>
            <person name="Kim E."/>
            <person name="Richardson P."/>
        </authorList>
    </citation>
    <scope>NUCLEOTIDE SEQUENCE [LARGE SCALE GENOMIC DNA]</scope>
    <source>
        <strain evidence="7">IMS101</strain>
    </source>
</reference>
<dbReference type="PANTHER" id="PTHR34138:SF1">
    <property type="entry name" value="CELL SHAPE-DETERMINING PROTEIN MREC"/>
    <property type="match status" value="1"/>
</dbReference>
<dbReference type="Gene3D" id="2.40.10.340">
    <property type="entry name" value="Rod shape-determining protein MreC, domain 1"/>
    <property type="match status" value="1"/>
</dbReference>
<evidence type="ECO:0000259" key="6">
    <source>
        <dbReference type="Pfam" id="PF04085"/>
    </source>
</evidence>
<organism evidence="7">
    <name type="scientific">Trichodesmium erythraeum (strain IMS101)</name>
    <dbReference type="NCBI Taxonomy" id="203124"/>
    <lineage>
        <taxon>Bacteria</taxon>
        <taxon>Bacillati</taxon>
        <taxon>Cyanobacteriota</taxon>
        <taxon>Cyanophyceae</taxon>
        <taxon>Oscillatoriophycideae</taxon>
        <taxon>Oscillatoriales</taxon>
        <taxon>Microcoleaceae</taxon>
        <taxon>Trichodesmium</taxon>
    </lineage>
</organism>
<name>Q116R1_TRIEI</name>
<evidence type="ECO:0000256" key="4">
    <source>
        <dbReference type="ARBA" id="ARBA00032089"/>
    </source>
</evidence>
<evidence type="ECO:0000313" key="7">
    <source>
        <dbReference type="EMBL" id="ABG50513.1"/>
    </source>
</evidence>
<dbReference type="InterPro" id="IPR042175">
    <property type="entry name" value="Cell/Rod_MreC_2"/>
</dbReference>
<gene>
    <name evidence="7" type="ordered locus">Tery_1151</name>
</gene>
<sequence length="251" mass="27754">MQTLRRRGLKLMRKAALLVLAVSAAFWVRQNKGSLFFEIYNWLSLPFQPSSVQQEVLDNAYIKELEIKLQELEQQNNNLTQLLNYTKTKNLKGVLAPVIGRSADYWWEKVTLGRGSKDSIQEGFIVMGTGGLVGRITSVTAHTSQVLLVSDPTSKVGVGIIRSRQMGFMKGQGNDTAVMEFFDNSPNIKVGDVVSTSAYSQLFPAGLPVGTVESINLTNNPAPEAIIKLSAPLNILEWVNVYPNKPNQTKN</sequence>
<keyword evidence="3" id="KW-0133">Cell shape</keyword>
<dbReference type="PANTHER" id="PTHR34138">
    <property type="entry name" value="CELL SHAPE-DETERMINING PROTEIN MREC"/>
    <property type="match status" value="1"/>
</dbReference>
<dbReference type="GO" id="GO:0008360">
    <property type="term" value="P:regulation of cell shape"/>
    <property type="evidence" value="ECO:0007669"/>
    <property type="project" value="UniProtKB-KW"/>
</dbReference>
<feature type="coiled-coil region" evidence="5">
    <location>
        <begin position="62"/>
        <end position="89"/>
    </location>
</feature>
<dbReference type="HOGENOM" id="CLU_042663_4_0_3"/>
<proteinExistence type="inferred from homology"/>
<dbReference type="KEGG" id="ter:Tery_1151"/>
<evidence type="ECO:0000256" key="2">
    <source>
        <dbReference type="ARBA" id="ARBA00013855"/>
    </source>
</evidence>
<evidence type="ECO:0000256" key="3">
    <source>
        <dbReference type="ARBA" id="ARBA00022960"/>
    </source>
</evidence>
<dbReference type="OrthoDB" id="9792313at2"/>
<dbReference type="EMBL" id="CP000393">
    <property type="protein sequence ID" value="ABG50513.1"/>
    <property type="molecule type" value="Genomic_DNA"/>
</dbReference>
<dbReference type="InterPro" id="IPR007221">
    <property type="entry name" value="MreC"/>
</dbReference>
<dbReference type="Gene3D" id="2.40.10.350">
    <property type="entry name" value="Rod shape-determining protein MreC, domain 2"/>
    <property type="match status" value="1"/>
</dbReference>
<accession>Q116R1</accession>
<evidence type="ECO:0000256" key="1">
    <source>
        <dbReference type="ARBA" id="ARBA00009369"/>
    </source>
</evidence>